<proteinExistence type="predicted"/>
<evidence type="ECO:0000259" key="1">
    <source>
        <dbReference type="Pfam" id="PF13443"/>
    </source>
</evidence>
<dbReference type="NCBIfam" id="TIGR02607">
    <property type="entry name" value="antidote_HigA"/>
    <property type="match status" value="1"/>
</dbReference>
<evidence type="ECO:0000313" key="3">
    <source>
        <dbReference type="Proteomes" id="UP000595197"/>
    </source>
</evidence>
<gene>
    <name evidence="2" type="ORF">IGS68_02825</name>
</gene>
<protein>
    <submittedName>
        <fullName evidence="2">HigA family addiction module antidote protein</fullName>
    </submittedName>
</protein>
<dbReference type="Gene3D" id="1.10.260.40">
    <property type="entry name" value="lambda repressor-like DNA-binding domains"/>
    <property type="match status" value="1"/>
</dbReference>
<feature type="domain" description="HTH cro/C1-type" evidence="1">
    <location>
        <begin position="15"/>
        <end position="60"/>
    </location>
</feature>
<dbReference type="CDD" id="cd00093">
    <property type="entry name" value="HTH_XRE"/>
    <property type="match status" value="1"/>
</dbReference>
<dbReference type="InterPro" id="IPR001387">
    <property type="entry name" value="Cro/C1-type_HTH"/>
</dbReference>
<evidence type="ECO:0000313" key="2">
    <source>
        <dbReference type="EMBL" id="QQP90213.1"/>
    </source>
</evidence>
<dbReference type="SUPFAM" id="SSF47413">
    <property type="entry name" value="lambda repressor-like DNA-binding domains"/>
    <property type="match status" value="1"/>
</dbReference>
<reference evidence="2" key="1">
    <citation type="submission" date="2021-02" db="EMBL/GenBank/DDBJ databases">
        <title>Skermanella TT6 skin isolate.</title>
        <authorList>
            <person name="Lee K."/>
            <person name="Ganzorig M."/>
        </authorList>
    </citation>
    <scope>NUCLEOTIDE SEQUENCE</scope>
    <source>
        <strain evidence="2">TT6</strain>
    </source>
</reference>
<dbReference type="InterPro" id="IPR013430">
    <property type="entry name" value="Toxin_antidote_HigA"/>
</dbReference>
<dbReference type="Pfam" id="PF13443">
    <property type="entry name" value="HTH_26"/>
    <property type="match status" value="1"/>
</dbReference>
<dbReference type="Proteomes" id="UP000595197">
    <property type="component" value="Chromosome"/>
</dbReference>
<dbReference type="EMBL" id="CP067420">
    <property type="protein sequence ID" value="QQP90213.1"/>
    <property type="molecule type" value="Genomic_DNA"/>
</dbReference>
<dbReference type="InterPro" id="IPR010982">
    <property type="entry name" value="Lambda_DNA-bd_dom_sf"/>
</dbReference>
<name>A0ABX7BA74_9PROT</name>
<keyword evidence="3" id="KW-1185">Reference proteome</keyword>
<sequence>MQNVTPGMILKEDFLDAIGITPAELASATAISEESLNDMIAGRCDVTAETDLRLCRYFGMVTGTESDNG</sequence>
<accession>A0ABX7BA74</accession>
<organism evidence="2 3">
    <name type="scientific">Skermanella cutis</name>
    <dbReference type="NCBI Taxonomy" id="2775420"/>
    <lineage>
        <taxon>Bacteria</taxon>
        <taxon>Pseudomonadati</taxon>
        <taxon>Pseudomonadota</taxon>
        <taxon>Alphaproteobacteria</taxon>
        <taxon>Rhodospirillales</taxon>
        <taxon>Azospirillaceae</taxon>
        <taxon>Skermanella</taxon>
    </lineage>
</organism>